<dbReference type="InParanoid" id="A0A1X7UG28"/>
<proteinExistence type="predicted"/>
<accession>A0A1X7UG28</accession>
<evidence type="ECO:0000313" key="3">
    <source>
        <dbReference type="EnsemblMetazoa" id="Aqu2.1.26600_001"/>
    </source>
</evidence>
<protein>
    <submittedName>
        <fullName evidence="3">Uncharacterized protein</fullName>
    </submittedName>
</protein>
<sequence>MFKLLSSPDVSIMISELQAKMKVLQEENTKLKEMTNSLKQTQEKMTHMFTQTQQVLIQTQDKITQTQKALMQNQEKLMEKLMVTSLQRRKSFQNGEHHVRVQRKRRAKSDIADPGGISEIL</sequence>
<feature type="coiled-coil region" evidence="1">
    <location>
        <begin position="14"/>
        <end position="44"/>
    </location>
</feature>
<name>A0A1X7UG28_AMPQE</name>
<dbReference type="AlphaFoldDB" id="A0A1X7UG28"/>
<keyword evidence="1" id="KW-0175">Coiled coil</keyword>
<dbReference type="EnsemblMetazoa" id="Aqu2.1.26600_001">
    <property type="protein sequence ID" value="Aqu2.1.26600_001"/>
    <property type="gene ID" value="Aqu2.1.26600"/>
</dbReference>
<reference evidence="3" key="1">
    <citation type="submission" date="2017-05" db="UniProtKB">
        <authorList>
            <consortium name="EnsemblMetazoa"/>
        </authorList>
    </citation>
    <scope>IDENTIFICATION</scope>
</reference>
<evidence type="ECO:0000256" key="2">
    <source>
        <dbReference type="SAM" id="MobiDB-lite"/>
    </source>
</evidence>
<evidence type="ECO:0000256" key="1">
    <source>
        <dbReference type="SAM" id="Coils"/>
    </source>
</evidence>
<organism evidence="3">
    <name type="scientific">Amphimedon queenslandica</name>
    <name type="common">Sponge</name>
    <dbReference type="NCBI Taxonomy" id="400682"/>
    <lineage>
        <taxon>Eukaryota</taxon>
        <taxon>Metazoa</taxon>
        <taxon>Porifera</taxon>
        <taxon>Demospongiae</taxon>
        <taxon>Heteroscleromorpha</taxon>
        <taxon>Haplosclerida</taxon>
        <taxon>Niphatidae</taxon>
        <taxon>Amphimedon</taxon>
    </lineage>
</organism>
<feature type="region of interest" description="Disordered" evidence="2">
    <location>
        <begin position="92"/>
        <end position="121"/>
    </location>
</feature>